<gene>
    <name evidence="3" type="ORF">NLS_LOCUS5007</name>
</gene>
<protein>
    <recommendedName>
        <fullName evidence="2">MH2 domain-containing protein</fullName>
    </recommendedName>
</protein>
<feature type="region of interest" description="Disordered" evidence="1">
    <location>
        <begin position="398"/>
        <end position="467"/>
    </location>
</feature>
<evidence type="ECO:0000256" key="1">
    <source>
        <dbReference type="SAM" id="MobiDB-lite"/>
    </source>
</evidence>
<dbReference type="InterPro" id="IPR008984">
    <property type="entry name" value="SMAD_FHA_dom_sf"/>
</dbReference>
<organism evidence="3 4">
    <name type="scientific">Litomosoides sigmodontis</name>
    <name type="common">Filarial nematode worm</name>
    <dbReference type="NCBI Taxonomy" id="42156"/>
    <lineage>
        <taxon>Eukaryota</taxon>
        <taxon>Metazoa</taxon>
        <taxon>Ecdysozoa</taxon>
        <taxon>Nematoda</taxon>
        <taxon>Chromadorea</taxon>
        <taxon>Rhabditida</taxon>
        <taxon>Spirurina</taxon>
        <taxon>Spiruromorpha</taxon>
        <taxon>Filarioidea</taxon>
        <taxon>Onchocercidae</taxon>
        <taxon>Litomosoides</taxon>
    </lineage>
</organism>
<evidence type="ECO:0000313" key="3">
    <source>
        <dbReference type="EMBL" id="VDK80663.1"/>
    </source>
</evidence>
<dbReference type="SMART" id="SM00524">
    <property type="entry name" value="DWB"/>
    <property type="match status" value="1"/>
</dbReference>
<dbReference type="GO" id="GO:0050793">
    <property type="term" value="P:regulation of developmental process"/>
    <property type="evidence" value="ECO:0007669"/>
    <property type="project" value="UniProtKB-ARBA"/>
</dbReference>
<dbReference type="OMA" id="QCKSENE"/>
<dbReference type="PANTHER" id="PTHR22742:SF2">
    <property type="entry name" value="EXPANSION, ISOFORM A-RELATED"/>
    <property type="match status" value="1"/>
</dbReference>
<reference evidence="3 4" key="1">
    <citation type="submission" date="2018-08" db="EMBL/GenBank/DDBJ databases">
        <authorList>
            <person name="Laetsch R D."/>
            <person name="Stevens L."/>
            <person name="Kumar S."/>
            <person name="Blaxter L. M."/>
        </authorList>
    </citation>
    <scope>NUCLEOTIDE SEQUENCE [LARGE SCALE GENOMIC DNA]</scope>
</reference>
<dbReference type="Gene3D" id="2.60.200.10">
    <property type="match status" value="1"/>
</dbReference>
<evidence type="ECO:0000313" key="4">
    <source>
        <dbReference type="Proteomes" id="UP000277928"/>
    </source>
</evidence>
<dbReference type="Proteomes" id="UP000277928">
    <property type="component" value="Unassembled WGS sequence"/>
</dbReference>
<dbReference type="OrthoDB" id="5973987at2759"/>
<dbReference type="PROSITE" id="PS51076">
    <property type="entry name" value="MH2"/>
    <property type="match status" value="1"/>
</dbReference>
<feature type="domain" description="MH2" evidence="2">
    <location>
        <begin position="73"/>
        <end position="274"/>
    </location>
</feature>
<dbReference type="EMBL" id="UYRX01000350">
    <property type="protein sequence ID" value="VDK80663.1"/>
    <property type="molecule type" value="Genomic_DNA"/>
</dbReference>
<evidence type="ECO:0000259" key="2">
    <source>
        <dbReference type="PROSITE" id="PS51076"/>
    </source>
</evidence>
<dbReference type="AlphaFoldDB" id="A0A3P6TCH9"/>
<dbReference type="Pfam" id="PF03166">
    <property type="entry name" value="MH2"/>
    <property type="match status" value="1"/>
</dbReference>
<keyword evidence="4" id="KW-1185">Reference proteome</keyword>
<feature type="compositionally biased region" description="Basic and acidic residues" evidence="1">
    <location>
        <begin position="409"/>
        <end position="452"/>
    </location>
</feature>
<dbReference type="GO" id="GO:0009791">
    <property type="term" value="P:post-embryonic development"/>
    <property type="evidence" value="ECO:0007669"/>
    <property type="project" value="UniProtKB-ARBA"/>
</dbReference>
<name>A0A3P6TCH9_LITSI</name>
<accession>A0A3P6TCH9</accession>
<dbReference type="InterPro" id="IPR017855">
    <property type="entry name" value="SMAD-like_dom_sf"/>
</dbReference>
<dbReference type="GO" id="GO:0051239">
    <property type="term" value="P:regulation of multicellular organismal process"/>
    <property type="evidence" value="ECO:0007669"/>
    <property type="project" value="UniProtKB-ARBA"/>
</dbReference>
<sequence length="467" mass="52797">MQNECCMSRMEAACLVGGVGRGANAISELGALSSNSSITNSANPWHTVEQFEREHAIEILEKLEKGDLDDNLWGKIILMEKCRPLVKFRRTTVIIDGGSDEYDGITIGFNHFNADDKGSNDIRHKIGDGVIVKIDMNGNMKAMARGLAPVIAQGWNDPISKCIPEQLIVRKGRLATIKDRLKGITDQQRVEKIFDMRLFNLSIEEELRQSEPNMLKLLLKSCIRIALVKDVATNALKTPCWFMIVNLVALDLLRSKLPSISRLISGAQYLSTQSMITPNELLPMCRNQWRKGSSKFLSENSDEVLENEEMDRIPPSEKHLMANLTVSGNSREVERSSNKSDICQNVKGIRIIDNDVKQELNPEFEKRFEIPSSKLKVQEKLAEDESATLRKHISATRYPSRKTLSQESQRSDHKSNGSEVSVEKILQRKCSSTKEKRTFPSQTDQRHFDKLTFKQNIAAPTMKPQNR</sequence>
<dbReference type="SUPFAM" id="SSF49879">
    <property type="entry name" value="SMAD/FHA domain"/>
    <property type="match status" value="1"/>
</dbReference>
<proteinExistence type="predicted"/>
<dbReference type="GO" id="GO:0006355">
    <property type="term" value="P:regulation of DNA-templated transcription"/>
    <property type="evidence" value="ECO:0007669"/>
    <property type="project" value="InterPro"/>
</dbReference>
<dbReference type="InterPro" id="IPR001132">
    <property type="entry name" value="SMAD_dom_Dwarfin-type"/>
</dbReference>
<dbReference type="PANTHER" id="PTHR22742">
    <property type="entry name" value="EXPANSION, ISOFORM A-RELATED"/>
    <property type="match status" value="1"/>
</dbReference>